<gene>
    <name evidence="2" type="ORF">G1H10_17645</name>
</gene>
<dbReference type="EMBL" id="JAAGOA010000012">
    <property type="protein sequence ID" value="NEE02002.1"/>
    <property type="molecule type" value="Genomic_DNA"/>
</dbReference>
<proteinExistence type="predicted"/>
<sequence length="59" mass="6164">MPDEKYSGLVVVGDETAGVCVDGVCAVPGASTAERHDLRADDERDVDLDSDGSERQPSA</sequence>
<dbReference type="RefSeq" id="WP_163740165.1">
    <property type="nucleotide sequence ID" value="NZ_JAAGOA010000012.1"/>
</dbReference>
<reference evidence="2 3" key="1">
    <citation type="submission" date="2020-02" db="EMBL/GenBank/DDBJ databases">
        <authorList>
            <person name="Li X.-J."/>
            <person name="Han X.-M."/>
        </authorList>
    </citation>
    <scope>NUCLEOTIDE SEQUENCE [LARGE SCALE GENOMIC DNA]</scope>
    <source>
        <strain evidence="2 3">CCTCC AB 2017055</strain>
    </source>
</reference>
<feature type="region of interest" description="Disordered" evidence="1">
    <location>
        <begin position="31"/>
        <end position="59"/>
    </location>
</feature>
<evidence type="ECO:0000256" key="1">
    <source>
        <dbReference type="SAM" id="MobiDB-lite"/>
    </source>
</evidence>
<protein>
    <submittedName>
        <fullName evidence="2">Uncharacterized protein</fullName>
    </submittedName>
</protein>
<dbReference type="AlphaFoldDB" id="A0A6L9SBM8"/>
<name>A0A6L9SBM8_9ACTN</name>
<feature type="compositionally biased region" description="Basic and acidic residues" evidence="1">
    <location>
        <begin position="33"/>
        <end position="42"/>
    </location>
</feature>
<accession>A0A6L9SBM8</accession>
<evidence type="ECO:0000313" key="2">
    <source>
        <dbReference type="EMBL" id="NEE02002.1"/>
    </source>
</evidence>
<dbReference type="Proteomes" id="UP000475214">
    <property type="component" value="Unassembled WGS sequence"/>
</dbReference>
<comment type="caution">
    <text evidence="2">The sequence shown here is derived from an EMBL/GenBank/DDBJ whole genome shotgun (WGS) entry which is preliminary data.</text>
</comment>
<evidence type="ECO:0000313" key="3">
    <source>
        <dbReference type="Proteomes" id="UP000475214"/>
    </source>
</evidence>
<organism evidence="2 3">
    <name type="scientific">Phytoactinopolyspora halotolerans</name>
    <dbReference type="NCBI Taxonomy" id="1981512"/>
    <lineage>
        <taxon>Bacteria</taxon>
        <taxon>Bacillati</taxon>
        <taxon>Actinomycetota</taxon>
        <taxon>Actinomycetes</taxon>
        <taxon>Jiangellales</taxon>
        <taxon>Jiangellaceae</taxon>
        <taxon>Phytoactinopolyspora</taxon>
    </lineage>
</organism>
<keyword evidence="3" id="KW-1185">Reference proteome</keyword>